<feature type="domain" description="PAC" evidence="2">
    <location>
        <begin position="209"/>
        <end position="259"/>
    </location>
</feature>
<evidence type="ECO:0000259" key="2">
    <source>
        <dbReference type="PROSITE" id="PS50113"/>
    </source>
</evidence>
<dbReference type="Gene3D" id="6.10.250.490">
    <property type="match status" value="1"/>
</dbReference>
<gene>
    <name evidence="5" type="ORF">AVDCRST_MAG81-1534</name>
</gene>
<dbReference type="PROSITE" id="PS50883">
    <property type="entry name" value="EAL"/>
    <property type="match status" value="1"/>
</dbReference>
<dbReference type="Gene3D" id="3.30.450.20">
    <property type="entry name" value="PAS domain"/>
    <property type="match status" value="3"/>
</dbReference>
<dbReference type="FunFam" id="3.20.20.450:FF:000001">
    <property type="entry name" value="Cyclic di-GMP phosphodiesterase yahA"/>
    <property type="match status" value="1"/>
</dbReference>
<dbReference type="InterPro" id="IPR000014">
    <property type="entry name" value="PAS"/>
</dbReference>
<dbReference type="NCBIfam" id="TIGR00254">
    <property type="entry name" value="GGDEF"/>
    <property type="match status" value="1"/>
</dbReference>
<feature type="domain" description="EAL" evidence="3">
    <location>
        <begin position="590"/>
        <end position="860"/>
    </location>
</feature>
<dbReference type="EMBL" id="CADCWO010000078">
    <property type="protein sequence ID" value="CAA9568872.1"/>
    <property type="molecule type" value="Genomic_DNA"/>
</dbReference>
<dbReference type="CDD" id="cd01948">
    <property type="entry name" value="EAL"/>
    <property type="match status" value="1"/>
</dbReference>
<dbReference type="InterPro" id="IPR035919">
    <property type="entry name" value="EAL_sf"/>
</dbReference>
<dbReference type="InterPro" id="IPR035965">
    <property type="entry name" value="PAS-like_dom_sf"/>
</dbReference>
<protein>
    <submittedName>
        <fullName evidence="5">Diguanylate cyclase/phosphodiesterase (GGDEF &amp; EAL domains) with PAS/PAC sensor(S)</fullName>
    </submittedName>
</protein>
<name>A0A6J4V932_9CYAN</name>
<dbReference type="Gene3D" id="3.20.20.450">
    <property type="entry name" value="EAL domain"/>
    <property type="match status" value="1"/>
</dbReference>
<evidence type="ECO:0000259" key="1">
    <source>
        <dbReference type="PROSITE" id="PS50112"/>
    </source>
</evidence>
<dbReference type="PANTHER" id="PTHR44757">
    <property type="entry name" value="DIGUANYLATE CYCLASE DGCP"/>
    <property type="match status" value="1"/>
</dbReference>
<dbReference type="SUPFAM" id="SSF55785">
    <property type="entry name" value="PYP-like sensor domain (PAS domain)"/>
    <property type="match status" value="3"/>
</dbReference>
<feature type="domain" description="PAS" evidence="1">
    <location>
        <begin position="260"/>
        <end position="329"/>
    </location>
</feature>
<dbReference type="PROSITE" id="PS50112">
    <property type="entry name" value="PAS"/>
    <property type="match status" value="3"/>
</dbReference>
<evidence type="ECO:0000259" key="4">
    <source>
        <dbReference type="PROSITE" id="PS50887"/>
    </source>
</evidence>
<reference evidence="5" key="1">
    <citation type="submission" date="2020-02" db="EMBL/GenBank/DDBJ databases">
        <authorList>
            <person name="Meier V. D."/>
        </authorList>
    </citation>
    <scope>NUCLEOTIDE SEQUENCE</scope>
    <source>
        <strain evidence="5">AVDCRST_MAG81</strain>
    </source>
</reference>
<dbReference type="AlphaFoldDB" id="A0A6J4V932"/>
<feature type="domain" description="PAS" evidence="1">
    <location>
        <begin position="27"/>
        <end position="77"/>
    </location>
</feature>
<dbReference type="CDD" id="cd00130">
    <property type="entry name" value="PAS"/>
    <property type="match status" value="3"/>
</dbReference>
<dbReference type="InterPro" id="IPR001633">
    <property type="entry name" value="EAL_dom"/>
</dbReference>
<dbReference type="SMART" id="SM00267">
    <property type="entry name" value="GGDEF"/>
    <property type="match status" value="1"/>
</dbReference>
<dbReference type="Pfam" id="PF13426">
    <property type="entry name" value="PAS_9"/>
    <property type="match status" value="3"/>
</dbReference>
<dbReference type="SUPFAM" id="SSF55073">
    <property type="entry name" value="Nucleotide cyclase"/>
    <property type="match status" value="1"/>
</dbReference>
<dbReference type="Pfam" id="PF00563">
    <property type="entry name" value="EAL"/>
    <property type="match status" value="1"/>
</dbReference>
<dbReference type="CDD" id="cd01949">
    <property type="entry name" value="GGDEF"/>
    <property type="match status" value="1"/>
</dbReference>
<dbReference type="InterPro" id="IPR029787">
    <property type="entry name" value="Nucleotide_cyclase"/>
</dbReference>
<feature type="domain" description="PAS" evidence="1">
    <location>
        <begin position="135"/>
        <end position="204"/>
    </location>
</feature>
<dbReference type="InterPro" id="IPR001610">
    <property type="entry name" value="PAC"/>
</dbReference>
<evidence type="ECO:0000259" key="3">
    <source>
        <dbReference type="PROSITE" id="PS50883"/>
    </source>
</evidence>
<dbReference type="PROSITE" id="PS50113">
    <property type="entry name" value="PAC"/>
    <property type="match status" value="2"/>
</dbReference>
<organism evidence="5">
    <name type="scientific">uncultured Synechococcales cyanobacterium</name>
    <dbReference type="NCBI Taxonomy" id="1936017"/>
    <lineage>
        <taxon>Bacteria</taxon>
        <taxon>Bacillati</taxon>
        <taxon>Cyanobacteriota</taxon>
        <taxon>Cyanophyceae</taxon>
        <taxon>Synechococcales</taxon>
        <taxon>environmental samples</taxon>
    </lineage>
</organism>
<dbReference type="SMART" id="SM00091">
    <property type="entry name" value="PAS"/>
    <property type="match status" value="3"/>
</dbReference>
<dbReference type="SMART" id="SM00086">
    <property type="entry name" value="PAC"/>
    <property type="match status" value="3"/>
</dbReference>
<feature type="domain" description="PAC" evidence="2">
    <location>
        <begin position="84"/>
        <end position="134"/>
    </location>
</feature>
<sequence length="865" mass="96902">MEEILKQGGVQFRALVERAASAIFILQGKKFCYANAATVAMSGYSHAELLTMNCWDIIHPDFQATVKAHYEEVKCQQEYPCDRPVLEVKFATKSGEERWAEVTSTVFDLANVPAILGIAFDITARKQAEAALCLSEEKFSKAFRASPDAITINTVVDGRYIEVNDGFLRATGYARQEVIGRTTIELGNWVNPADRDLMHRMLQQDFWVRDLEVAFRIKSGEVRVGLVSAELIHLGGELCLLAVVRDITERKRVEEALRVSEEKFSKAFRSSPDSITISTLTDGRVIEVNDSFLRITGYTREEVTNRTAAELNIWAKPTERILMEQMLQQQGEVLNLEASFCVKSGEVRTGLVSAEVIQLAGEPCLLIVIRDITDRKQADAQLLRSALYDHLTGLPNRALFMDRLRYALNHARRDDTYLFAILFLDVDRFKVVNDSLGHMMGDQLLIAIAARLEAAIRPGDTVARLGGDEFTILLDDIKVASDAIDVAERIHQKLQQPFNLSGHEVFTSASIGITLNQLYDLQKSRAQPINHHFNPASPKGVGSDILALRQYEQPEDLLRDADIAMYRAKALGKARHEVFDTSMRVQAVSLLQMEMDLRRAIERQEFRVHYQPIVLLKTGEITGFEALVRWQHPKRGLISPTAFIPVAEETGLIVPIGWWVLQEACQQMRSWQLAYAHLLQESTSALTISVNLSGKQFLQPDLLPQINRVLQETGLDTSSLKLEITESVIIEHTESITAILLELRAQGIQLYIDDFGTGYSSLSRLHQFPINRLKIDRSFVSRMHPNGNHNLQGDALEATPIVRTIITLADNLGMNVTAEGVETAQQLAQLKALGCECGQGYFFSRPIESNRVDAMLAASKYLPLG</sequence>
<evidence type="ECO:0000313" key="5">
    <source>
        <dbReference type="EMBL" id="CAA9568872.1"/>
    </source>
</evidence>
<dbReference type="InterPro" id="IPR000700">
    <property type="entry name" value="PAS-assoc_C"/>
</dbReference>
<dbReference type="InterPro" id="IPR043128">
    <property type="entry name" value="Rev_trsase/Diguanyl_cyclase"/>
</dbReference>
<proteinExistence type="predicted"/>
<dbReference type="SUPFAM" id="SSF141868">
    <property type="entry name" value="EAL domain-like"/>
    <property type="match status" value="1"/>
</dbReference>
<feature type="domain" description="GGDEF" evidence="4">
    <location>
        <begin position="417"/>
        <end position="581"/>
    </location>
</feature>
<dbReference type="PROSITE" id="PS50887">
    <property type="entry name" value="GGDEF"/>
    <property type="match status" value="1"/>
</dbReference>
<accession>A0A6J4V932</accession>
<dbReference type="SMART" id="SM00052">
    <property type="entry name" value="EAL"/>
    <property type="match status" value="1"/>
</dbReference>
<dbReference type="NCBIfam" id="TIGR00229">
    <property type="entry name" value="sensory_box"/>
    <property type="match status" value="3"/>
</dbReference>
<dbReference type="Gene3D" id="3.30.70.270">
    <property type="match status" value="1"/>
</dbReference>
<dbReference type="InterPro" id="IPR000160">
    <property type="entry name" value="GGDEF_dom"/>
</dbReference>
<dbReference type="InterPro" id="IPR052155">
    <property type="entry name" value="Biofilm_reg_signaling"/>
</dbReference>
<dbReference type="PANTHER" id="PTHR44757:SF2">
    <property type="entry name" value="BIOFILM ARCHITECTURE MAINTENANCE PROTEIN MBAA"/>
    <property type="match status" value="1"/>
</dbReference>
<dbReference type="Pfam" id="PF00990">
    <property type="entry name" value="GGDEF"/>
    <property type="match status" value="1"/>
</dbReference>